<gene>
    <name evidence="2" type="ORF">K9W45_03765</name>
</gene>
<proteinExistence type="predicted"/>
<evidence type="ECO:0000313" key="2">
    <source>
        <dbReference type="EMBL" id="UJG41588.1"/>
    </source>
</evidence>
<accession>A0A9Y1BM51</accession>
<dbReference type="InterPro" id="IPR037914">
    <property type="entry name" value="SpoVT-AbrB_sf"/>
</dbReference>
<organism evidence="2">
    <name type="scientific">Candidatus Heimdallarchaeum aukensis</name>
    <dbReference type="NCBI Taxonomy" id="2876573"/>
    <lineage>
        <taxon>Archaea</taxon>
        <taxon>Promethearchaeati</taxon>
        <taxon>Candidatus Heimdallarchaeota</taxon>
        <taxon>Candidatus Heimdallarchaeia (ex Rinke et al. 2021) (nom. nud.)</taxon>
        <taxon>Candidatus Heimdallarchaeales</taxon>
        <taxon>Candidatus Heimdallarchaeaceae</taxon>
        <taxon>Candidatus Heimdallarchaeum</taxon>
    </lineage>
</organism>
<dbReference type="AlphaFoldDB" id="A0A9Y1BM51"/>
<reference evidence="2" key="1">
    <citation type="journal article" date="2022" name="Nat. Microbiol.">
        <title>Unique mobile elements and scalable gene flow at the prokaryote-eukaryote boundary revealed by circularized Asgard archaea genomes.</title>
        <authorList>
            <person name="Wu F."/>
            <person name="Speth D.R."/>
            <person name="Philosof A."/>
            <person name="Cremiere A."/>
            <person name="Narayanan A."/>
            <person name="Barco R.A."/>
            <person name="Connon S.A."/>
            <person name="Amend J.P."/>
            <person name="Antoshechkin I.A."/>
            <person name="Orphan V.J."/>
        </authorList>
    </citation>
    <scope>NUCLEOTIDE SEQUENCE</scope>
    <source>
        <strain evidence="2">PM71</strain>
    </source>
</reference>
<dbReference type="EMBL" id="CP084166">
    <property type="protein sequence ID" value="UJG41588.1"/>
    <property type="molecule type" value="Genomic_DNA"/>
</dbReference>
<dbReference type="SUPFAM" id="SSF89447">
    <property type="entry name" value="AbrB/MazE/MraZ-like"/>
    <property type="match status" value="1"/>
</dbReference>
<feature type="domain" description="SpoVT-AbrB" evidence="1">
    <location>
        <begin position="23"/>
        <end position="63"/>
    </location>
</feature>
<dbReference type="GO" id="GO:0003677">
    <property type="term" value="F:DNA binding"/>
    <property type="evidence" value="ECO:0007669"/>
    <property type="project" value="InterPro"/>
</dbReference>
<dbReference type="Pfam" id="PF04014">
    <property type="entry name" value="MazE_antitoxin"/>
    <property type="match status" value="1"/>
</dbReference>
<sequence length="67" mass="7877">MPKVDLDEVEFVTETTLTIRESRRRTTVPKEIVEALELKNGDKIRWILFYDGTIQITKVKKRKITEG</sequence>
<dbReference type="Gene3D" id="2.10.260.10">
    <property type="match status" value="1"/>
</dbReference>
<dbReference type="Proteomes" id="UP001201020">
    <property type="component" value="Chromosome"/>
</dbReference>
<name>A0A9Y1BM51_9ARCH</name>
<evidence type="ECO:0000259" key="1">
    <source>
        <dbReference type="Pfam" id="PF04014"/>
    </source>
</evidence>
<protein>
    <recommendedName>
        <fullName evidence="1">SpoVT-AbrB domain-containing protein</fullName>
    </recommendedName>
</protein>
<dbReference type="InterPro" id="IPR007159">
    <property type="entry name" value="SpoVT-AbrB_dom"/>
</dbReference>